<dbReference type="InterPro" id="IPR036527">
    <property type="entry name" value="SCP2_sterol-bd_dom_sf"/>
</dbReference>
<dbReference type="AlphaFoldDB" id="A0A1W1CQY7"/>
<evidence type="ECO:0000313" key="2">
    <source>
        <dbReference type="EMBL" id="SFV68194.1"/>
    </source>
</evidence>
<dbReference type="SUPFAM" id="SSF55718">
    <property type="entry name" value="SCP-like"/>
    <property type="match status" value="1"/>
</dbReference>
<evidence type="ECO:0000259" key="1">
    <source>
        <dbReference type="Pfam" id="PF02036"/>
    </source>
</evidence>
<dbReference type="EMBL" id="FPHJ01000061">
    <property type="protein sequence ID" value="SFV68194.1"/>
    <property type="molecule type" value="Genomic_DNA"/>
</dbReference>
<reference evidence="2" key="1">
    <citation type="submission" date="2016-10" db="EMBL/GenBank/DDBJ databases">
        <authorList>
            <person name="de Groot N.N."/>
        </authorList>
    </citation>
    <scope>NUCLEOTIDE SEQUENCE</scope>
</reference>
<organism evidence="2">
    <name type="scientific">hydrothermal vent metagenome</name>
    <dbReference type="NCBI Taxonomy" id="652676"/>
    <lineage>
        <taxon>unclassified sequences</taxon>
        <taxon>metagenomes</taxon>
        <taxon>ecological metagenomes</taxon>
    </lineage>
</organism>
<proteinExistence type="predicted"/>
<name>A0A1W1CQY7_9ZZZZ</name>
<dbReference type="Pfam" id="PF02036">
    <property type="entry name" value="SCP2"/>
    <property type="match status" value="1"/>
</dbReference>
<sequence length="134" mass="15485">MINTLFEQAINKVLSLDKSINFSEVNKKVVQLIIEDMPFKNIDITMLFQDKHIHLLDNYQGSFDVVLSMSFSTIKDLIQKAEVEQLIRDNKIRIHGDVRTATLILDIIKKVNFDFSKINQFKDKAVGAVKDFLK</sequence>
<dbReference type="InterPro" id="IPR003033">
    <property type="entry name" value="SCP2_sterol-bd_dom"/>
</dbReference>
<accession>A0A1W1CQY7</accession>
<gene>
    <name evidence="2" type="ORF">MNB_SUP05-5-989</name>
</gene>
<feature type="domain" description="SCP2" evidence="1">
    <location>
        <begin position="14"/>
        <end position="103"/>
    </location>
</feature>
<protein>
    <recommendedName>
        <fullName evidence="1">SCP2 domain-containing protein</fullName>
    </recommendedName>
</protein>